<keyword evidence="7" id="KW-1185">Reference proteome</keyword>
<dbReference type="SUPFAM" id="SSF52467">
    <property type="entry name" value="DHS-like NAD/FAD-binding domain"/>
    <property type="match status" value="1"/>
</dbReference>
<name>A0A8H5LCV3_9HYPO</name>
<dbReference type="AlphaFoldDB" id="A0A8H5LCV3"/>
<feature type="compositionally biased region" description="Basic and acidic residues" evidence="3">
    <location>
        <begin position="599"/>
        <end position="613"/>
    </location>
</feature>
<dbReference type="GO" id="GO:0030976">
    <property type="term" value="F:thiamine pyrophosphate binding"/>
    <property type="evidence" value="ECO:0007669"/>
    <property type="project" value="InterPro"/>
</dbReference>
<accession>A0A8H5LCV3</accession>
<sequence length="621" mass="68702">MQSHADAIADTLSQFGCDKAFGVSGTHIHHIRKALDRPGIAVYDFRHECGAAFAAAEYSIQADKFAVVFVTSGPGITNAITGLRCAREDGARIVFIAGLTSEETDRTGRRLVQETFPMDVEGLTGTTVYSVLSYCIIIRGLLDVERLRQTLVRINRDPLGGVLGVFLTDARSKSLTLPLQVPPQLQLIPFLYPPSLSTEALVVCREVAERFKNKSCLLWIGYGCRGAAALVKQLVERYDLPVIATPRAKGIFPENHPLYRGTTGLGESANLKLRTKRPRGVLLLGSKAAELSSKFIQDDWANTDFYCVGLETSEVKRNMPKRSNIIEADISLFIKAVLLEEKGTEHKTEYGLMLDPTIPPVPAASKGRIHIKTVMSVVQRVAINENECSIISGAGNLFWTANFLRFPKHGLFRSNLDSSPMGHAVCGVVGMGLGDKHAVAIVSATAMLLQSEPSFEITHEIIEQGLALLDPEDFLCQALRYYQNYLENKELRKNDTGLQHEILHRLHDPTNWILTENNLLRYTAGNWLEELLETGGEQAIDAESMDHHGSENRLTAETETATEMDVDLPESVACQTSLVELPNEARSEPQDPTQTAQKRRLDDGHDADESSRLEKKRPRFS</sequence>
<feature type="domain" description="Thiamine pyrophosphate enzyme central" evidence="4">
    <location>
        <begin position="213"/>
        <end position="335"/>
    </location>
</feature>
<dbReference type="GO" id="GO:0009097">
    <property type="term" value="P:isoleucine biosynthetic process"/>
    <property type="evidence" value="ECO:0007669"/>
    <property type="project" value="TreeGrafter"/>
</dbReference>
<dbReference type="InterPro" id="IPR029035">
    <property type="entry name" value="DHS-like_NAD/FAD-binding_dom"/>
</dbReference>
<reference evidence="6 7" key="1">
    <citation type="submission" date="2020-05" db="EMBL/GenBank/DDBJ databases">
        <title>Identification and distribution of gene clusters putatively required for synthesis of sphingolipid metabolism inhibitors in phylogenetically diverse species of the filamentous fungus Fusarium.</title>
        <authorList>
            <person name="Kim H.-S."/>
            <person name="Busman M."/>
            <person name="Brown D.W."/>
            <person name="Divon H."/>
            <person name="Uhlig S."/>
            <person name="Proctor R.H."/>
        </authorList>
    </citation>
    <scope>NUCLEOTIDE SEQUENCE [LARGE SCALE GENOMIC DNA]</scope>
    <source>
        <strain evidence="6 7">NRRL 25211</strain>
    </source>
</reference>
<dbReference type="Gene3D" id="3.40.50.970">
    <property type="match status" value="2"/>
</dbReference>
<gene>
    <name evidence="6" type="ORF">FPANT_6535</name>
</gene>
<dbReference type="PANTHER" id="PTHR18968">
    <property type="entry name" value="THIAMINE PYROPHOSPHATE ENZYMES"/>
    <property type="match status" value="1"/>
</dbReference>
<dbReference type="GO" id="GO:0009099">
    <property type="term" value="P:L-valine biosynthetic process"/>
    <property type="evidence" value="ECO:0007669"/>
    <property type="project" value="TreeGrafter"/>
</dbReference>
<evidence type="ECO:0000259" key="5">
    <source>
        <dbReference type="Pfam" id="PF02776"/>
    </source>
</evidence>
<dbReference type="PANTHER" id="PTHR18968:SF13">
    <property type="entry name" value="ACETOLACTATE SYNTHASE CATALYTIC SUBUNIT, MITOCHONDRIAL"/>
    <property type="match status" value="1"/>
</dbReference>
<dbReference type="GO" id="GO:0005948">
    <property type="term" value="C:acetolactate synthase complex"/>
    <property type="evidence" value="ECO:0007669"/>
    <property type="project" value="TreeGrafter"/>
</dbReference>
<protein>
    <submittedName>
        <fullName evidence="6">Acetolactate synthase</fullName>
    </submittedName>
</protein>
<evidence type="ECO:0000313" key="7">
    <source>
        <dbReference type="Proteomes" id="UP000544095"/>
    </source>
</evidence>
<dbReference type="InterPro" id="IPR012000">
    <property type="entry name" value="Thiamin_PyroP_enz_cen_dom"/>
</dbReference>
<comment type="caution">
    <text evidence="6">The sequence shown here is derived from an EMBL/GenBank/DDBJ whole genome shotgun (WGS) entry which is preliminary data.</text>
</comment>
<evidence type="ECO:0000313" key="6">
    <source>
        <dbReference type="EMBL" id="KAF5588708.1"/>
    </source>
</evidence>
<evidence type="ECO:0000259" key="4">
    <source>
        <dbReference type="Pfam" id="PF00205"/>
    </source>
</evidence>
<feature type="domain" description="Thiamine pyrophosphate enzyme N-terminal TPP-binding" evidence="5">
    <location>
        <begin position="5"/>
        <end position="106"/>
    </location>
</feature>
<dbReference type="Proteomes" id="UP000544095">
    <property type="component" value="Unassembled WGS sequence"/>
</dbReference>
<dbReference type="GO" id="GO:0050660">
    <property type="term" value="F:flavin adenine dinucleotide binding"/>
    <property type="evidence" value="ECO:0007669"/>
    <property type="project" value="TreeGrafter"/>
</dbReference>
<dbReference type="InterPro" id="IPR029061">
    <property type="entry name" value="THDP-binding"/>
</dbReference>
<feature type="region of interest" description="Disordered" evidence="3">
    <location>
        <begin position="579"/>
        <end position="621"/>
    </location>
</feature>
<dbReference type="Gene3D" id="3.40.50.1220">
    <property type="entry name" value="TPP-binding domain"/>
    <property type="match status" value="1"/>
</dbReference>
<dbReference type="EMBL" id="JAAOAR010000313">
    <property type="protein sequence ID" value="KAF5588708.1"/>
    <property type="molecule type" value="Genomic_DNA"/>
</dbReference>
<comment type="similarity">
    <text evidence="1">Belongs to the TPP enzyme family.</text>
</comment>
<proteinExistence type="inferred from homology"/>
<dbReference type="GO" id="GO:0003984">
    <property type="term" value="F:acetolactate synthase activity"/>
    <property type="evidence" value="ECO:0007669"/>
    <property type="project" value="TreeGrafter"/>
</dbReference>
<dbReference type="GO" id="GO:0000287">
    <property type="term" value="F:magnesium ion binding"/>
    <property type="evidence" value="ECO:0007669"/>
    <property type="project" value="InterPro"/>
</dbReference>
<evidence type="ECO:0000256" key="2">
    <source>
        <dbReference type="ARBA" id="ARBA00023052"/>
    </source>
</evidence>
<keyword evidence="2" id="KW-0786">Thiamine pyrophosphate</keyword>
<evidence type="ECO:0000256" key="3">
    <source>
        <dbReference type="SAM" id="MobiDB-lite"/>
    </source>
</evidence>
<dbReference type="CDD" id="cd07035">
    <property type="entry name" value="TPP_PYR_POX_like"/>
    <property type="match status" value="1"/>
</dbReference>
<dbReference type="Pfam" id="PF02776">
    <property type="entry name" value="TPP_enzyme_N"/>
    <property type="match status" value="1"/>
</dbReference>
<organism evidence="6 7">
    <name type="scientific">Fusarium pseudoanthophilum</name>
    <dbReference type="NCBI Taxonomy" id="48495"/>
    <lineage>
        <taxon>Eukaryota</taxon>
        <taxon>Fungi</taxon>
        <taxon>Dikarya</taxon>
        <taxon>Ascomycota</taxon>
        <taxon>Pezizomycotina</taxon>
        <taxon>Sordariomycetes</taxon>
        <taxon>Hypocreomycetidae</taxon>
        <taxon>Hypocreales</taxon>
        <taxon>Nectriaceae</taxon>
        <taxon>Fusarium</taxon>
        <taxon>Fusarium fujikuroi species complex</taxon>
    </lineage>
</organism>
<evidence type="ECO:0000256" key="1">
    <source>
        <dbReference type="ARBA" id="ARBA00007812"/>
    </source>
</evidence>
<dbReference type="InterPro" id="IPR045229">
    <property type="entry name" value="TPP_enz"/>
</dbReference>
<dbReference type="SUPFAM" id="SSF52518">
    <property type="entry name" value="Thiamin diphosphate-binding fold (THDP-binding)"/>
    <property type="match status" value="1"/>
</dbReference>
<dbReference type="InterPro" id="IPR012001">
    <property type="entry name" value="Thiamin_PyroP_enz_TPP-bd_dom"/>
</dbReference>
<dbReference type="Pfam" id="PF00205">
    <property type="entry name" value="TPP_enzyme_M"/>
    <property type="match status" value="1"/>
</dbReference>